<dbReference type="SUPFAM" id="SSF56266">
    <property type="entry name" value="DmpA/ArgJ-like"/>
    <property type="match status" value="1"/>
</dbReference>
<comment type="caution">
    <text evidence="3">The sequence shown here is derived from an EMBL/GenBank/DDBJ whole genome shotgun (WGS) entry which is preliminary data.</text>
</comment>
<dbReference type="CDD" id="cd02253">
    <property type="entry name" value="DmpA"/>
    <property type="match status" value="1"/>
</dbReference>
<dbReference type="Pfam" id="PF03576">
    <property type="entry name" value="Peptidase_S58"/>
    <property type="match status" value="1"/>
</dbReference>
<keyword evidence="3" id="KW-0645">Protease</keyword>
<sequence>MQKLLSLLFTLLALSAAAQRELSVSDIRIGVLPAGKLNAITDVAGVRVGHTTLISGSDVRTGVTAILPHGSNLFKEKVPAAIFTGNGFGKLAGSTQVAELGNLESPVILTNTLAVGTAIQAVTRYTLALPGNEEVRSVNAVVGETNDGYLNNIRRQVVDTSHVLAAIRNASDGVVAEGNVGAGTGTMCFGFKGGIGTSSRKLPASLGGYTVGVLVQTNFGGVLQIAGAPVGRELNTFEFSDQLMNNADGSCMIIVATDAPLDSRNLERLAKRAFLGLGKTGGIASNGSGDYVIAFSTANSLRIPHQPATALLNTHALSNDFVSPVFMAAIEATEEAIIRSLFAARDMEGFRGRQGRSLPAGRVRTILKNYNLLKK</sequence>
<reference evidence="3 4" key="1">
    <citation type="submission" date="2018-03" db="EMBL/GenBank/DDBJ databases">
        <authorList>
            <person name="Keele B.F."/>
        </authorList>
    </citation>
    <scope>NUCLEOTIDE SEQUENCE [LARGE SCALE GENOMIC DNA]</scope>
    <source>
        <strain evidence="3 4">YL28-9</strain>
    </source>
</reference>
<dbReference type="PANTHER" id="PTHR36512">
    <property type="entry name" value="D-AMINOPEPTIDASE"/>
    <property type="match status" value="1"/>
</dbReference>
<name>A0A2T3HH20_9SPHI</name>
<proteinExistence type="inferred from homology"/>
<evidence type="ECO:0000256" key="1">
    <source>
        <dbReference type="ARBA" id="ARBA00007068"/>
    </source>
</evidence>
<evidence type="ECO:0000313" key="3">
    <source>
        <dbReference type="EMBL" id="PST81722.1"/>
    </source>
</evidence>
<keyword evidence="2" id="KW-0732">Signal</keyword>
<keyword evidence="3" id="KW-0378">Hydrolase</keyword>
<organism evidence="3 4">
    <name type="scientific">Pedobacter yulinensis</name>
    <dbReference type="NCBI Taxonomy" id="2126353"/>
    <lineage>
        <taxon>Bacteria</taxon>
        <taxon>Pseudomonadati</taxon>
        <taxon>Bacteroidota</taxon>
        <taxon>Sphingobacteriia</taxon>
        <taxon>Sphingobacteriales</taxon>
        <taxon>Sphingobacteriaceae</taxon>
        <taxon>Pedobacter</taxon>
    </lineage>
</organism>
<keyword evidence="3" id="KW-0031">Aminopeptidase</keyword>
<dbReference type="AlphaFoldDB" id="A0A2T3HH20"/>
<accession>A0A2T3HH20</accession>
<dbReference type="InterPro" id="IPR016117">
    <property type="entry name" value="ArgJ-like_dom_sf"/>
</dbReference>
<dbReference type="EMBL" id="PYLS01000008">
    <property type="protein sequence ID" value="PST81722.1"/>
    <property type="molecule type" value="Genomic_DNA"/>
</dbReference>
<dbReference type="RefSeq" id="WP_107217197.1">
    <property type="nucleotide sequence ID" value="NZ_KZ686272.1"/>
</dbReference>
<evidence type="ECO:0000256" key="2">
    <source>
        <dbReference type="SAM" id="SignalP"/>
    </source>
</evidence>
<dbReference type="OrthoDB" id="9770388at2"/>
<comment type="similarity">
    <text evidence="1">Belongs to the peptidase S58 family.</text>
</comment>
<gene>
    <name evidence="3" type="ORF">C7T94_17770</name>
</gene>
<dbReference type="Proteomes" id="UP000240912">
    <property type="component" value="Unassembled WGS sequence"/>
</dbReference>
<dbReference type="GO" id="GO:0004177">
    <property type="term" value="F:aminopeptidase activity"/>
    <property type="evidence" value="ECO:0007669"/>
    <property type="project" value="UniProtKB-KW"/>
</dbReference>
<dbReference type="Gene3D" id="3.60.70.12">
    <property type="entry name" value="L-amino peptidase D-ALA esterase/amidase"/>
    <property type="match status" value="1"/>
</dbReference>
<keyword evidence="4" id="KW-1185">Reference proteome</keyword>
<feature type="signal peptide" evidence="2">
    <location>
        <begin position="1"/>
        <end position="18"/>
    </location>
</feature>
<feature type="chain" id="PRO_5015450925" evidence="2">
    <location>
        <begin position="19"/>
        <end position="375"/>
    </location>
</feature>
<dbReference type="InterPro" id="IPR005321">
    <property type="entry name" value="Peptidase_S58_DmpA"/>
</dbReference>
<dbReference type="PANTHER" id="PTHR36512:SF3">
    <property type="entry name" value="BLR5678 PROTEIN"/>
    <property type="match status" value="1"/>
</dbReference>
<protein>
    <submittedName>
        <fullName evidence="3">Aminopeptidase</fullName>
    </submittedName>
</protein>
<evidence type="ECO:0000313" key="4">
    <source>
        <dbReference type="Proteomes" id="UP000240912"/>
    </source>
</evidence>